<dbReference type="SUPFAM" id="SSF110324">
    <property type="entry name" value="Ribosomal L27 protein-like"/>
    <property type="match status" value="1"/>
</dbReference>
<comment type="function">
    <text evidence="2">Non-catalytic component of the exosome, which is a complex involved in RNA degradation. Increases the RNA binding and the efficiency of RNA degradation. Helpful for the interaction of the exosome with A-poor RNAs.</text>
</comment>
<reference evidence="4" key="1">
    <citation type="journal article" date="2020" name="mSystems">
        <title>Genome- and Community-Level Interaction Insights into Carbon Utilization and Element Cycling Functions of Hydrothermarchaeota in Hydrothermal Sediment.</title>
        <authorList>
            <person name="Zhou Z."/>
            <person name="Liu Y."/>
            <person name="Xu W."/>
            <person name="Pan J."/>
            <person name="Luo Z.H."/>
            <person name="Li M."/>
        </authorList>
    </citation>
    <scope>NUCLEOTIDE SEQUENCE [LARGE SCALE GENOMIC DNA]</scope>
    <source>
        <strain evidence="4">SpSt-26</strain>
    </source>
</reference>
<evidence type="ECO:0000313" key="4">
    <source>
        <dbReference type="EMBL" id="HEH35084.1"/>
    </source>
</evidence>
<evidence type="ECO:0000256" key="1">
    <source>
        <dbReference type="ARBA" id="ARBA00022835"/>
    </source>
</evidence>
<dbReference type="InterPro" id="IPR025721">
    <property type="entry name" value="Exosome_cplx_N_dom"/>
</dbReference>
<keyword evidence="2" id="KW-0479">Metal-binding</keyword>
<feature type="binding site" evidence="2">
    <location>
        <position position="160"/>
    </location>
    <ligand>
        <name>Zn(2+)</name>
        <dbReference type="ChEBI" id="CHEBI:29105"/>
    </ligand>
</feature>
<dbReference type="HAMAP" id="MF_00975">
    <property type="entry name" value="Exosome_Csl4"/>
    <property type="match status" value="1"/>
</dbReference>
<feature type="binding site" evidence="2">
    <location>
        <position position="163"/>
    </location>
    <ligand>
        <name>Zn(2+)</name>
        <dbReference type="ChEBI" id="CHEBI:29105"/>
    </ligand>
</feature>
<dbReference type="Gene3D" id="2.20.70.10">
    <property type="match status" value="1"/>
</dbReference>
<sequence length="180" mass="20476">MKERIVLPGDKIGTIEEFKAGRGVYEEKKELFAQVFGFLEIRGKIASVRELKRIPEIKRNDVIIGRIIDIRGNFAMVEIARKKGEERELRYTNHGFLHISNVGEGFENIGNAIGYLDIIRARVLDSSPKLSIEEPEMGVIKAFCSSCKNELVLQEKKLKCPRCGKEESRKISSCYGKGEW</sequence>
<feature type="binding site" evidence="2">
    <location>
        <position position="147"/>
    </location>
    <ligand>
        <name>Zn(2+)</name>
        <dbReference type="ChEBI" id="CHEBI:29105"/>
    </ligand>
</feature>
<keyword evidence="1 2" id="KW-0271">Exosome</keyword>
<dbReference type="GO" id="GO:0008270">
    <property type="term" value="F:zinc ion binding"/>
    <property type="evidence" value="ECO:0007669"/>
    <property type="project" value="UniProtKB-UniRule"/>
</dbReference>
<dbReference type="InterPro" id="IPR039771">
    <property type="entry name" value="Csl4"/>
</dbReference>
<dbReference type="GO" id="GO:0006396">
    <property type="term" value="P:RNA processing"/>
    <property type="evidence" value="ECO:0007669"/>
    <property type="project" value="InterPro"/>
</dbReference>
<dbReference type="PANTHER" id="PTHR12686">
    <property type="entry name" value="3'-5' EXORIBONUCLEASE CSL4-RELATED"/>
    <property type="match status" value="1"/>
</dbReference>
<dbReference type="NCBIfam" id="NF034126">
    <property type="entry name" value="PRK09521.1"/>
    <property type="match status" value="1"/>
</dbReference>
<proteinExistence type="inferred from homology"/>
<protein>
    <recommendedName>
        <fullName evidence="2">Exosome complex component Csl4</fullName>
    </recommendedName>
</protein>
<comment type="similarity">
    <text evidence="2">Belongs to the CSL4 family.</text>
</comment>
<dbReference type="Gene3D" id="2.40.50.100">
    <property type="match status" value="1"/>
</dbReference>
<organism evidence="4">
    <name type="scientific">Archaeoglobus fulgidus</name>
    <dbReference type="NCBI Taxonomy" id="2234"/>
    <lineage>
        <taxon>Archaea</taxon>
        <taxon>Methanobacteriati</taxon>
        <taxon>Methanobacteriota</taxon>
        <taxon>Archaeoglobi</taxon>
        <taxon>Archaeoglobales</taxon>
        <taxon>Archaeoglobaceae</taxon>
        <taxon>Archaeoglobus</taxon>
    </lineage>
</organism>
<feature type="binding site" evidence="2">
    <location>
        <position position="144"/>
    </location>
    <ligand>
        <name>Zn(2+)</name>
        <dbReference type="ChEBI" id="CHEBI:29105"/>
    </ligand>
</feature>
<accession>A0A7J2TIR5</accession>
<name>A0A7J2TIR5_ARCFL</name>
<keyword evidence="2" id="KW-0963">Cytoplasm</keyword>
<dbReference type="InterPro" id="IPR012340">
    <property type="entry name" value="NA-bd_OB-fold"/>
</dbReference>
<comment type="caution">
    <text evidence="4">The sequence shown here is derived from an EMBL/GenBank/DDBJ whole genome shotgun (WGS) entry which is preliminary data.</text>
</comment>
<evidence type="ECO:0000256" key="2">
    <source>
        <dbReference type="HAMAP-Rule" id="MF_00975"/>
    </source>
</evidence>
<feature type="domain" description="Exosome complex component N-terminal" evidence="3">
    <location>
        <begin position="5"/>
        <end position="41"/>
    </location>
</feature>
<dbReference type="PANTHER" id="PTHR12686:SF8">
    <property type="entry name" value="EXOSOME COMPLEX COMPONENT CSL4"/>
    <property type="match status" value="1"/>
</dbReference>
<dbReference type="AlphaFoldDB" id="A0A7J2TIR5"/>
<comment type="subunit">
    <text evidence="2">Component of the archaeal exosome complex. Forms a trimer of Rrp4 and/or Csl4 subunits. The trimer associates with an hexameric ring-like arrangement composed of 3 Rrp41-Rrp42 heterodimers. Interacts with DnaG.</text>
</comment>
<dbReference type="Pfam" id="PF14382">
    <property type="entry name" value="ECR1_N"/>
    <property type="match status" value="1"/>
</dbReference>
<gene>
    <name evidence="2" type="primary">csl4</name>
    <name evidence="4" type="ORF">ENP88_02790</name>
</gene>
<evidence type="ECO:0000259" key="3">
    <source>
        <dbReference type="Pfam" id="PF14382"/>
    </source>
</evidence>
<dbReference type="Gene3D" id="2.40.50.140">
    <property type="entry name" value="Nucleic acid-binding proteins"/>
    <property type="match status" value="1"/>
</dbReference>
<dbReference type="EMBL" id="DSLA01000043">
    <property type="protein sequence ID" value="HEH35084.1"/>
    <property type="molecule type" value="Genomic_DNA"/>
</dbReference>
<comment type="subcellular location">
    <subcellularLocation>
        <location evidence="2">Cytoplasm</location>
    </subcellularLocation>
</comment>
<keyword evidence="2" id="KW-0862">Zinc</keyword>
<dbReference type="GO" id="GO:0005737">
    <property type="term" value="C:cytoplasm"/>
    <property type="evidence" value="ECO:0007669"/>
    <property type="project" value="UniProtKB-SubCell"/>
</dbReference>
<dbReference type="GO" id="GO:0000178">
    <property type="term" value="C:exosome (RNase complex)"/>
    <property type="evidence" value="ECO:0007669"/>
    <property type="project" value="UniProtKB-KW"/>
</dbReference>
<dbReference type="SUPFAM" id="SSF50249">
    <property type="entry name" value="Nucleic acid-binding proteins"/>
    <property type="match status" value="1"/>
</dbReference>
<dbReference type="InterPro" id="IPR030850">
    <property type="entry name" value="Exosome_Csl4_arc"/>
</dbReference>
<dbReference type="GO" id="GO:0006401">
    <property type="term" value="P:RNA catabolic process"/>
    <property type="evidence" value="ECO:0007669"/>
    <property type="project" value="UniProtKB-UniRule"/>
</dbReference>